<dbReference type="AlphaFoldDB" id="A0A067SIS2"/>
<dbReference type="Proteomes" id="UP000027222">
    <property type="component" value="Unassembled WGS sequence"/>
</dbReference>
<evidence type="ECO:0000313" key="2">
    <source>
        <dbReference type="Proteomes" id="UP000027222"/>
    </source>
</evidence>
<dbReference type="HOGENOM" id="CLU_1594667_0_0_1"/>
<gene>
    <name evidence="1" type="ORF">GALMADRAFT_144300</name>
</gene>
<organism evidence="1 2">
    <name type="scientific">Galerina marginata (strain CBS 339.88)</name>
    <dbReference type="NCBI Taxonomy" id="685588"/>
    <lineage>
        <taxon>Eukaryota</taxon>
        <taxon>Fungi</taxon>
        <taxon>Dikarya</taxon>
        <taxon>Basidiomycota</taxon>
        <taxon>Agaricomycotina</taxon>
        <taxon>Agaricomycetes</taxon>
        <taxon>Agaricomycetidae</taxon>
        <taxon>Agaricales</taxon>
        <taxon>Agaricineae</taxon>
        <taxon>Strophariaceae</taxon>
        <taxon>Galerina</taxon>
    </lineage>
</organism>
<proteinExistence type="predicted"/>
<evidence type="ECO:0000313" key="1">
    <source>
        <dbReference type="EMBL" id="KDR70806.1"/>
    </source>
</evidence>
<sequence>MRDKDVLDISSDIHASRKGRKLYDVLLYGSTCRTLHIVPVPVDGGTSKANTFEDLALEYWLPTFDEEYPHIVDLDRNNATIDTIPGGEKLDASYSVIFCPKADILLHTNELVGKLSRLTNPKWRGSVVVVKQTSRGVKNITEEDIQTANTVTRFAAILLANSTKWGY</sequence>
<protein>
    <submittedName>
        <fullName evidence="1">Uncharacterized protein</fullName>
    </submittedName>
</protein>
<accession>A0A067SIS2</accession>
<reference evidence="2" key="1">
    <citation type="journal article" date="2014" name="Proc. Natl. Acad. Sci. U.S.A.">
        <title>Extensive sampling of basidiomycete genomes demonstrates inadequacy of the white-rot/brown-rot paradigm for wood decay fungi.</title>
        <authorList>
            <person name="Riley R."/>
            <person name="Salamov A.A."/>
            <person name="Brown D.W."/>
            <person name="Nagy L.G."/>
            <person name="Floudas D."/>
            <person name="Held B.W."/>
            <person name="Levasseur A."/>
            <person name="Lombard V."/>
            <person name="Morin E."/>
            <person name="Otillar R."/>
            <person name="Lindquist E.A."/>
            <person name="Sun H."/>
            <person name="LaButti K.M."/>
            <person name="Schmutz J."/>
            <person name="Jabbour D."/>
            <person name="Luo H."/>
            <person name="Baker S.E."/>
            <person name="Pisabarro A.G."/>
            <person name="Walton J.D."/>
            <person name="Blanchette R.A."/>
            <person name="Henrissat B."/>
            <person name="Martin F."/>
            <person name="Cullen D."/>
            <person name="Hibbett D.S."/>
            <person name="Grigoriev I.V."/>
        </authorList>
    </citation>
    <scope>NUCLEOTIDE SEQUENCE [LARGE SCALE GENOMIC DNA]</scope>
    <source>
        <strain evidence="2">CBS 339.88</strain>
    </source>
</reference>
<name>A0A067SIS2_GALM3</name>
<dbReference type="EMBL" id="KL142395">
    <property type="protein sequence ID" value="KDR70806.1"/>
    <property type="molecule type" value="Genomic_DNA"/>
</dbReference>
<keyword evidence="2" id="KW-1185">Reference proteome</keyword>